<gene>
    <name evidence="1" type="ORF">ACFPO9_25930</name>
</gene>
<sequence>MRRLQHLKLRFEAPAPLPETVAGNPPLLYVRVKETGFAVSRREDVRIEFDSARQLVRLDCMVFLHGP</sequence>
<organism evidence="1 2">
    <name type="scientific">Massilia aerilata</name>
    <dbReference type="NCBI Taxonomy" id="453817"/>
    <lineage>
        <taxon>Bacteria</taxon>
        <taxon>Pseudomonadati</taxon>
        <taxon>Pseudomonadota</taxon>
        <taxon>Betaproteobacteria</taxon>
        <taxon>Burkholderiales</taxon>
        <taxon>Oxalobacteraceae</taxon>
        <taxon>Telluria group</taxon>
        <taxon>Massilia</taxon>
    </lineage>
</organism>
<evidence type="ECO:0000313" key="1">
    <source>
        <dbReference type="EMBL" id="MFC5551972.1"/>
    </source>
</evidence>
<reference evidence="2" key="1">
    <citation type="journal article" date="2019" name="Int. J. Syst. Evol. Microbiol.">
        <title>The Global Catalogue of Microorganisms (GCM) 10K type strain sequencing project: providing services to taxonomists for standard genome sequencing and annotation.</title>
        <authorList>
            <consortium name="The Broad Institute Genomics Platform"/>
            <consortium name="The Broad Institute Genome Sequencing Center for Infectious Disease"/>
            <person name="Wu L."/>
            <person name="Ma J."/>
        </authorList>
    </citation>
    <scope>NUCLEOTIDE SEQUENCE [LARGE SCALE GENOMIC DNA]</scope>
    <source>
        <strain evidence="2">CGMCC 4.5798</strain>
    </source>
</reference>
<keyword evidence="2" id="KW-1185">Reference proteome</keyword>
<evidence type="ECO:0000313" key="2">
    <source>
        <dbReference type="Proteomes" id="UP001596086"/>
    </source>
</evidence>
<comment type="caution">
    <text evidence="1">The sequence shown here is derived from an EMBL/GenBank/DDBJ whole genome shotgun (WGS) entry which is preliminary data.</text>
</comment>
<name>A0ABW0S671_9BURK</name>
<dbReference type="EMBL" id="JBHSMZ010000026">
    <property type="protein sequence ID" value="MFC5551972.1"/>
    <property type="molecule type" value="Genomic_DNA"/>
</dbReference>
<dbReference type="RefSeq" id="WP_379776923.1">
    <property type="nucleotide sequence ID" value="NZ_JBHSMZ010000026.1"/>
</dbReference>
<proteinExistence type="predicted"/>
<dbReference type="Proteomes" id="UP001596086">
    <property type="component" value="Unassembled WGS sequence"/>
</dbReference>
<protein>
    <submittedName>
        <fullName evidence="1">Uncharacterized protein</fullName>
    </submittedName>
</protein>
<accession>A0ABW0S671</accession>